<gene>
    <name evidence="1" type="ORF">LCGC14_2570860</name>
</gene>
<protein>
    <submittedName>
        <fullName evidence="1">Uncharacterized protein</fullName>
    </submittedName>
</protein>
<dbReference type="EMBL" id="LAZR01042686">
    <property type="protein sequence ID" value="KKL08934.1"/>
    <property type="molecule type" value="Genomic_DNA"/>
</dbReference>
<sequence length="88" mass="9826">MNIKDFMPKDEEISKAITEAHKGNIRGSDFIEEVRPATEATARHAIGKVVEIIGKKGKPFIVHSDDPKQAGRGIMIYPEVWQELKGLL</sequence>
<reference evidence="1" key="1">
    <citation type="journal article" date="2015" name="Nature">
        <title>Complex archaea that bridge the gap between prokaryotes and eukaryotes.</title>
        <authorList>
            <person name="Spang A."/>
            <person name="Saw J.H."/>
            <person name="Jorgensen S.L."/>
            <person name="Zaremba-Niedzwiedzka K."/>
            <person name="Martijn J."/>
            <person name="Lind A.E."/>
            <person name="van Eijk R."/>
            <person name="Schleper C."/>
            <person name="Guy L."/>
            <person name="Ettema T.J."/>
        </authorList>
    </citation>
    <scope>NUCLEOTIDE SEQUENCE</scope>
</reference>
<proteinExistence type="predicted"/>
<comment type="caution">
    <text evidence="1">The sequence shown here is derived from an EMBL/GenBank/DDBJ whole genome shotgun (WGS) entry which is preliminary data.</text>
</comment>
<name>A0A0F9AH83_9ZZZZ</name>
<evidence type="ECO:0000313" key="1">
    <source>
        <dbReference type="EMBL" id="KKL08934.1"/>
    </source>
</evidence>
<dbReference type="AlphaFoldDB" id="A0A0F9AH83"/>
<organism evidence="1">
    <name type="scientific">marine sediment metagenome</name>
    <dbReference type="NCBI Taxonomy" id="412755"/>
    <lineage>
        <taxon>unclassified sequences</taxon>
        <taxon>metagenomes</taxon>
        <taxon>ecological metagenomes</taxon>
    </lineage>
</organism>
<accession>A0A0F9AH83</accession>